<dbReference type="Pfam" id="PF09375">
    <property type="entry name" value="Peptidase_M75"/>
    <property type="match status" value="1"/>
</dbReference>
<feature type="domain" description="Imelysin-like" evidence="4">
    <location>
        <begin position="36"/>
        <end position="395"/>
    </location>
</feature>
<dbReference type="Proteomes" id="UP001409585">
    <property type="component" value="Unassembled WGS sequence"/>
</dbReference>
<sequence length="417" mass="45633">MKTPRTMFFAVILACASSQTLAASEQDVVASYVELAHTVYSDSLQEAQQLKADIDAFLAKPSQQSLQTAKQAWLQARIPYQQSEAFRFGNPVVDNWEGQLNAWPLDEGFIDYVSPDYQGELGNTGATANIVAATQLQLGANHIDLSTITPELLASLNELGGSEANVATGYHAIEFLLWGQDLNGTEAGAGERSFTDYLSGAHCTNGNCQRRKDYLAATAQLLIDDLTYMVDQWSATSKDNYRQLFLQLPEQEAVTRILFSMGSLALGELAGERMRVALEANSSEDEHDCFSDNTHFAHYYDWKGISNVFQAEYTSSQGKSFKGDSLADLLAEKNPQLAKKMAHQMAQTNQAIYQLVTMAEDKTSPMKFDQMIAEGNTKGAAAINNAIAELTKTTELIEQTAKVLGITNLTPNFSAGL</sequence>
<comment type="caution">
    <text evidence="5">The sequence shown here is derived from an EMBL/GenBank/DDBJ whole genome shotgun (WGS) entry which is preliminary data.</text>
</comment>
<organism evidence="5 6">
    <name type="scientific">Halioxenophilus aromaticivorans</name>
    <dbReference type="NCBI Taxonomy" id="1306992"/>
    <lineage>
        <taxon>Bacteria</taxon>
        <taxon>Pseudomonadati</taxon>
        <taxon>Pseudomonadota</taxon>
        <taxon>Gammaproteobacteria</taxon>
        <taxon>Alteromonadales</taxon>
        <taxon>Alteromonadaceae</taxon>
        <taxon>Halioxenophilus</taxon>
    </lineage>
</organism>
<proteinExistence type="predicted"/>
<evidence type="ECO:0000256" key="3">
    <source>
        <dbReference type="SAM" id="SignalP"/>
    </source>
</evidence>
<evidence type="ECO:0000313" key="5">
    <source>
        <dbReference type="EMBL" id="GAA4934144.1"/>
    </source>
</evidence>
<comment type="subcellular location">
    <subcellularLocation>
        <location evidence="1">Cell envelope</location>
    </subcellularLocation>
</comment>
<dbReference type="CDD" id="cd14657">
    <property type="entry name" value="Imelysin_IrpA-like"/>
    <property type="match status" value="1"/>
</dbReference>
<evidence type="ECO:0000256" key="2">
    <source>
        <dbReference type="ARBA" id="ARBA00022729"/>
    </source>
</evidence>
<feature type="signal peptide" evidence="3">
    <location>
        <begin position="1"/>
        <end position="22"/>
    </location>
</feature>
<dbReference type="EMBL" id="BAABLX010000007">
    <property type="protein sequence ID" value="GAA4934144.1"/>
    <property type="molecule type" value="Genomic_DNA"/>
</dbReference>
<protein>
    <submittedName>
        <fullName evidence="5">Imelysin family protein</fullName>
    </submittedName>
</protein>
<dbReference type="InterPro" id="IPR038352">
    <property type="entry name" value="Imelysin_sf"/>
</dbReference>
<dbReference type="AlphaFoldDB" id="A0AAV3TYH2"/>
<feature type="chain" id="PRO_5043708047" evidence="3">
    <location>
        <begin position="23"/>
        <end position="417"/>
    </location>
</feature>
<keyword evidence="6" id="KW-1185">Reference proteome</keyword>
<dbReference type="Gene3D" id="1.20.1420.20">
    <property type="entry name" value="M75 peptidase, HXXE motif"/>
    <property type="match status" value="1"/>
</dbReference>
<reference evidence="6" key="1">
    <citation type="journal article" date="2019" name="Int. J. Syst. Evol. Microbiol.">
        <title>The Global Catalogue of Microorganisms (GCM) 10K type strain sequencing project: providing services to taxonomists for standard genome sequencing and annotation.</title>
        <authorList>
            <consortium name="The Broad Institute Genomics Platform"/>
            <consortium name="The Broad Institute Genome Sequencing Center for Infectious Disease"/>
            <person name="Wu L."/>
            <person name="Ma J."/>
        </authorList>
    </citation>
    <scope>NUCLEOTIDE SEQUENCE [LARGE SCALE GENOMIC DNA]</scope>
    <source>
        <strain evidence="6">JCM 19134</strain>
    </source>
</reference>
<evidence type="ECO:0000256" key="1">
    <source>
        <dbReference type="ARBA" id="ARBA00004196"/>
    </source>
</evidence>
<accession>A0AAV3TYH2</accession>
<dbReference type="GO" id="GO:0030313">
    <property type="term" value="C:cell envelope"/>
    <property type="evidence" value="ECO:0007669"/>
    <property type="project" value="UniProtKB-SubCell"/>
</dbReference>
<gene>
    <name evidence="5" type="ORF">GCM10025791_08690</name>
</gene>
<name>A0AAV3TYH2_9ALTE</name>
<dbReference type="RefSeq" id="WP_345417620.1">
    <property type="nucleotide sequence ID" value="NZ_AP031496.1"/>
</dbReference>
<evidence type="ECO:0000313" key="6">
    <source>
        <dbReference type="Proteomes" id="UP001409585"/>
    </source>
</evidence>
<dbReference type="InterPro" id="IPR018976">
    <property type="entry name" value="Imelysin-like"/>
</dbReference>
<keyword evidence="2 3" id="KW-0732">Signal</keyword>
<evidence type="ECO:0000259" key="4">
    <source>
        <dbReference type="Pfam" id="PF09375"/>
    </source>
</evidence>